<dbReference type="RefSeq" id="WP_164452356.1">
    <property type="nucleotide sequence ID" value="NZ_JAAIJQ010000018.1"/>
</dbReference>
<gene>
    <name evidence="1" type="ORF">G3446_08260</name>
</gene>
<comment type="caution">
    <text evidence="1">The sequence shown here is derived from an EMBL/GenBank/DDBJ whole genome shotgun (WGS) entry which is preliminary data.</text>
</comment>
<dbReference type="Proteomes" id="UP000483379">
    <property type="component" value="Unassembled WGS sequence"/>
</dbReference>
<dbReference type="InterPro" id="IPR017850">
    <property type="entry name" value="Alkaline_phosphatase_core_sf"/>
</dbReference>
<reference evidence="1 2" key="1">
    <citation type="submission" date="2020-02" db="EMBL/GenBank/DDBJ databases">
        <title>Genome sequences of Thiorhodococcus mannitoliphagus and Thiorhodococcus minor, purple sulfur photosynthetic bacteria in the gammaproteobacterial family, Chromatiaceae.</title>
        <authorList>
            <person name="Aviles F.A."/>
            <person name="Meyer T.E."/>
            <person name="Kyndt J.A."/>
        </authorList>
    </citation>
    <scope>NUCLEOTIDE SEQUENCE [LARGE SCALE GENOMIC DNA]</scope>
    <source>
        <strain evidence="1 2">DSM 11518</strain>
    </source>
</reference>
<sequence length="396" mass="42788">MQSAKPDYRGGGIVNLMSSIIQGRGGRSDHPPLERLPPAELTEAANLILLVIDGLGADWLARHGPETLLARSLRSPITSVFPPTTAAAIPTYLTGAAPLEHGLTGWFTYLRELGCVMTVLPGVPRYGGVSYRRAGIDPKALFPTPSVFERMGARGFALSPAFIAHSDFNRAHTTGAEILTFETLEQAFRQCLRLVQPGPRWPLGKGTRQPSYSYVYWPRLDSIGHELGMESDAAKAHLLEIDQAIGDFLAAAAGTDTLLLVCADHGQLDTQPSDVIDMAQHPQLADTLILPICGEPRAGLCYVRPDAKASFLSYCETELRDLVDCVPSRQLVEDGYFGEGAAHPSFTDRVGDFCILPRGHRVLSERLPSEPPHPQVGVHGGLSNAELMVPLCVLTA</sequence>
<evidence type="ECO:0000313" key="1">
    <source>
        <dbReference type="EMBL" id="NEV61883.1"/>
    </source>
</evidence>
<dbReference type="SUPFAM" id="SSF53649">
    <property type="entry name" value="Alkaline phosphatase-like"/>
    <property type="match status" value="1"/>
</dbReference>
<protein>
    <submittedName>
        <fullName evidence="1">Alkaline phosphatase family protein</fullName>
    </submittedName>
</protein>
<dbReference type="AlphaFoldDB" id="A0A6M0JZ08"/>
<keyword evidence="2" id="KW-1185">Reference proteome</keyword>
<proteinExistence type="predicted"/>
<dbReference type="Gene3D" id="3.40.720.10">
    <property type="entry name" value="Alkaline Phosphatase, subunit A"/>
    <property type="match status" value="1"/>
</dbReference>
<name>A0A6M0JZ08_9GAMM</name>
<evidence type="ECO:0000313" key="2">
    <source>
        <dbReference type="Proteomes" id="UP000483379"/>
    </source>
</evidence>
<dbReference type="InterPro" id="IPR002591">
    <property type="entry name" value="Phosphodiest/P_Trfase"/>
</dbReference>
<dbReference type="Pfam" id="PF01663">
    <property type="entry name" value="Phosphodiest"/>
    <property type="match status" value="1"/>
</dbReference>
<dbReference type="EMBL" id="JAAIJQ010000018">
    <property type="protein sequence ID" value="NEV61883.1"/>
    <property type="molecule type" value="Genomic_DNA"/>
</dbReference>
<organism evidence="1 2">
    <name type="scientific">Thiorhodococcus minor</name>
    <dbReference type="NCBI Taxonomy" id="57489"/>
    <lineage>
        <taxon>Bacteria</taxon>
        <taxon>Pseudomonadati</taxon>
        <taxon>Pseudomonadota</taxon>
        <taxon>Gammaproteobacteria</taxon>
        <taxon>Chromatiales</taxon>
        <taxon>Chromatiaceae</taxon>
        <taxon>Thiorhodococcus</taxon>
    </lineage>
</organism>
<accession>A0A6M0JZ08</accession>